<organism evidence="1">
    <name type="scientific">Rhizophora mucronata</name>
    <name type="common">Asiatic mangrove</name>
    <dbReference type="NCBI Taxonomy" id="61149"/>
    <lineage>
        <taxon>Eukaryota</taxon>
        <taxon>Viridiplantae</taxon>
        <taxon>Streptophyta</taxon>
        <taxon>Embryophyta</taxon>
        <taxon>Tracheophyta</taxon>
        <taxon>Spermatophyta</taxon>
        <taxon>Magnoliopsida</taxon>
        <taxon>eudicotyledons</taxon>
        <taxon>Gunneridae</taxon>
        <taxon>Pentapetalae</taxon>
        <taxon>rosids</taxon>
        <taxon>fabids</taxon>
        <taxon>Malpighiales</taxon>
        <taxon>Rhizophoraceae</taxon>
        <taxon>Rhizophora</taxon>
    </lineage>
</organism>
<evidence type="ECO:0000313" key="1">
    <source>
        <dbReference type="EMBL" id="MBX73397.1"/>
    </source>
</evidence>
<protein>
    <submittedName>
        <fullName evidence="1">Uncharacterized protein</fullName>
    </submittedName>
</protein>
<dbReference type="AlphaFoldDB" id="A0A2P2R2K1"/>
<name>A0A2P2R2K1_RHIMU</name>
<sequence>MNLLISCLSNVGGKENAPQLQHVWHYWYSIHIFPKTVTIAPSMMLSDSYSTTSETHFY</sequence>
<reference evidence="1" key="1">
    <citation type="submission" date="2018-02" db="EMBL/GenBank/DDBJ databases">
        <title>Rhizophora mucronata_Transcriptome.</title>
        <authorList>
            <person name="Meera S.P."/>
            <person name="Sreeshan A."/>
            <person name="Augustine A."/>
        </authorList>
    </citation>
    <scope>NUCLEOTIDE SEQUENCE</scope>
    <source>
        <tissue evidence="1">Leaf</tissue>
    </source>
</reference>
<accession>A0A2P2R2K1</accession>
<proteinExistence type="predicted"/>
<dbReference type="EMBL" id="GGEC01092913">
    <property type="protein sequence ID" value="MBX73397.1"/>
    <property type="molecule type" value="Transcribed_RNA"/>
</dbReference>